<evidence type="ECO:0000313" key="2">
    <source>
        <dbReference type="EMBL" id="QKX49530.1"/>
    </source>
</evidence>
<reference evidence="2 3" key="1">
    <citation type="submission" date="2020-04" db="EMBL/GenBank/DDBJ databases">
        <authorList>
            <person name="Pajer P."/>
            <person name="Broz P."/>
        </authorList>
    </citation>
    <scope>NUCLEOTIDE SEQUENCE [LARGE SCALE GENOMIC DNA]</scope>
    <source>
        <strain evidence="3">NRL-ATB46093</strain>
    </source>
</reference>
<dbReference type="RefSeq" id="WP_176293994.1">
    <property type="nucleotide sequence ID" value="NZ_CP051177.1"/>
</dbReference>
<dbReference type="GO" id="GO:0055085">
    <property type="term" value="P:transmembrane transport"/>
    <property type="evidence" value="ECO:0007669"/>
    <property type="project" value="InterPro"/>
</dbReference>
<dbReference type="Proteomes" id="UP000509222">
    <property type="component" value="Chromosome"/>
</dbReference>
<dbReference type="Pfam" id="PF03480">
    <property type="entry name" value="DctP"/>
    <property type="match status" value="1"/>
</dbReference>
<accession>A0A7H8Q6R3</accession>
<organism evidence="2 3">
    <name type="scientific">Planococcus glaciei</name>
    <dbReference type="NCBI Taxonomy" id="459472"/>
    <lineage>
        <taxon>Bacteria</taxon>
        <taxon>Bacillati</taxon>
        <taxon>Bacillota</taxon>
        <taxon>Bacilli</taxon>
        <taxon>Bacillales</taxon>
        <taxon>Caryophanaceae</taxon>
        <taxon>Planococcus</taxon>
    </lineage>
</organism>
<evidence type="ECO:0000256" key="1">
    <source>
        <dbReference type="ARBA" id="ARBA00022729"/>
    </source>
</evidence>
<keyword evidence="1" id="KW-0732">Signal</keyword>
<dbReference type="EMBL" id="CP051177">
    <property type="protein sequence ID" value="QKX49530.1"/>
    <property type="molecule type" value="Genomic_DNA"/>
</dbReference>
<name>A0A7H8Q6R3_9BACL</name>
<sequence length="347" mass="37919">MTKKWLLLIGMLTLLFIVAGCGSEEAGENNAKAAGGETQNIRIAYNLPAEHATGIYFETLAEEIDKRTKETSVHLVPTTFPNGQLYNDTQLPDAITTGGTQIGQITTGFLAGGEAAPLQITDLPLLYTSWEAMWAAEDGEFGEIFDGQFNKLGMKLVGWPAYGSVELYGKKEVKVPSDVSGMIMRGFGQGASLMLEELGASPVSMSSQEIYQALEHGTIDGFATGPSSVIERSLDEVAEYGTNMTLSLLSFQGAANLDWWEGLPEDVQQAVTEASEVAQEASRKAAYEGDLKYKEELTERGVQQYTPTEEEMKTWRKAAENRHNAYRKEAGELGEKLLDLVETYNAQ</sequence>
<dbReference type="PANTHER" id="PTHR33376:SF15">
    <property type="entry name" value="BLL6794 PROTEIN"/>
    <property type="match status" value="1"/>
</dbReference>
<reference evidence="3" key="2">
    <citation type="submission" date="2020-06" db="EMBL/GenBank/DDBJ databases">
        <title>Isolation of Planomicrobium glaciei.</title>
        <authorList>
            <person name="Malisova L."/>
            <person name="Safrankova R."/>
            <person name="Jakubu V."/>
            <person name="Spanelova P."/>
        </authorList>
    </citation>
    <scope>NUCLEOTIDE SEQUENCE [LARGE SCALE GENOMIC DNA]</scope>
    <source>
        <strain evidence="3">NRL-ATB46093</strain>
    </source>
</reference>
<dbReference type="InterPro" id="IPR038404">
    <property type="entry name" value="TRAP_DctP_sf"/>
</dbReference>
<dbReference type="PROSITE" id="PS51257">
    <property type="entry name" value="PROKAR_LIPOPROTEIN"/>
    <property type="match status" value="1"/>
</dbReference>
<gene>
    <name evidence="2" type="primary">dctP</name>
    <name evidence="2" type="ORF">HF394_02450</name>
</gene>
<protein>
    <submittedName>
        <fullName evidence="2">TRAP transporter substrate-binding protein DctP</fullName>
    </submittedName>
</protein>
<dbReference type="AlphaFoldDB" id="A0A7H8Q6R3"/>
<dbReference type="PANTHER" id="PTHR33376">
    <property type="match status" value="1"/>
</dbReference>
<dbReference type="InterPro" id="IPR018389">
    <property type="entry name" value="DctP_fam"/>
</dbReference>
<evidence type="ECO:0000313" key="3">
    <source>
        <dbReference type="Proteomes" id="UP000509222"/>
    </source>
</evidence>
<dbReference type="NCBIfam" id="NF037995">
    <property type="entry name" value="TRAP_S1"/>
    <property type="match status" value="1"/>
</dbReference>
<dbReference type="Gene3D" id="3.40.190.170">
    <property type="entry name" value="Bacterial extracellular solute-binding protein, family 7"/>
    <property type="match status" value="1"/>
</dbReference>
<proteinExistence type="predicted"/>
<keyword evidence="3" id="KW-1185">Reference proteome</keyword>